<evidence type="ECO:0000313" key="2">
    <source>
        <dbReference type="EMBL" id="ESL04784.1"/>
    </source>
</evidence>
<evidence type="ECO:0000256" key="1">
    <source>
        <dbReference type="SAM" id="Phobius"/>
    </source>
</evidence>
<organism evidence="2 3">
    <name type="scientific">Trypanosoma rangeli SC58</name>
    <dbReference type="NCBI Taxonomy" id="429131"/>
    <lineage>
        <taxon>Eukaryota</taxon>
        <taxon>Discoba</taxon>
        <taxon>Euglenozoa</taxon>
        <taxon>Kinetoplastea</taxon>
        <taxon>Metakinetoplastina</taxon>
        <taxon>Trypanosomatida</taxon>
        <taxon>Trypanosomatidae</taxon>
        <taxon>Trypanosoma</taxon>
        <taxon>Herpetosoma</taxon>
    </lineage>
</organism>
<dbReference type="Proteomes" id="UP000031737">
    <property type="component" value="Unassembled WGS sequence"/>
</dbReference>
<comment type="caution">
    <text evidence="2">The sequence shown here is derived from an EMBL/GenBank/DDBJ whole genome shotgun (WGS) entry which is preliminary data.</text>
</comment>
<keyword evidence="1" id="KW-0472">Membrane</keyword>
<sequence length="106" mass="12232">MRPSLSPHLLWAGGRSVRPCKDSRKCVTSTSFPSSSTFLFVVVLQHVKTLCTALFFFFFWTYSFAYCALFVLLQGRRDPFLGDFIFPTLHGGCKRRTTHTHTYKEK</sequence>
<keyword evidence="1" id="KW-0812">Transmembrane</keyword>
<dbReference type="AlphaFoldDB" id="A0A061IRP0"/>
<keyword evidence="3" id="KW-1185">Reference proteome</keyword>
<feature type="transmembrane region" description="Helical" evidence="1">
    <location>
        <begin position="53"/>
        <end position="73"/>
    </location>
</feature>
<reference evidence="2 3" key="1">
    <citation type="submission" date="2013-07" db="EMBL/GenBank/DDBJ databases">
        <authorList>
            <person name="Stoco P.H."/>
            <person name="Wagner G."/>
            <person name="Gerber A."/>
            <person name="Zaha A."/>
            <person name="Thompson C."/>
            <person name="Bartholomeu D.C."/>
            <person name="Luckemeyer D.D."/>
            <person name="Bahia D."/>
            <person name="Loreto E."/>
            <person name="Prestes E.B."/>
            <person name="Lima F.M."/>
            <person name="Rodrigues-Luiz G."/>
            <person name="Vallejo G.A."/>
            <person name="Filho J.F."/>
            <person name="Monteiro K.M."/>
            <person name="Tyler K.M."/>
            <person name="de Almeida L.G."/>
            <person name="Ortiz M.F."/>
            <person name="Siervo M.A."/>
            <person name="de Moraes M.H."/>
            <person name="Cunha O.L."/>
            <person name="Mendonca-Neto R."/>
            <person name="Silva R."/>
            <person name="Teixeira S.M."/>
            <person name="Murta S.M."/>
            <person name="Sincero T.C."/>
            <person name="Mendes T.A."/>
            <person name="Urmenyi T.P."/>
            <person name="Silva V.G."/>
            <person name="da Rocha W.D."/>
            <person name="Andersson B."/>
            <person name="Romanha A.J."/>
            <person name="Steindel M."/>
            <person name="de Vasconcelos A.T."/>
            <person name="Grisard E.C."/>
        </authorList>
    </citation>
    <scope>NUCLEOTIDE SEQUENCE [LARGE SCALE GENOMIC DNA]</scope>
    <source>
        <strain evidence="2 3">SC58</strain>
    </source>
</reference>
<name>A0A061IRP0_TRYRA</name>
<gene>
    <name evidence="2" type="ORF">TRSC58_07698</name>
</gene>
<accession>A0A061IRP0</accession>
<protein>
    <submittedName>
        <fullName evidence="2">Uncharacterized protein</fullName>
    </submittedName>
</protein>
<dbReference type="VEuPathDB" id="TriTrypDB:TRSC58_07698"/>
<dbReference type="EMBL" id="AUPL01008805">
    <property type="protein sequence ID" value="ESL04784.1"/>
    <property type="molecule type" value="Genomic_DNA"/>
</dbReference>
<evidence type="ECO:0000313" key="3">
    <source>
        <dbReference type="Proteomes" id="UP000031737"/>
    </source>
</evidence>
<proteinExistence type="predicted"/>
<keyword evidence="1" id="KW-1133">Transmembrane helix</keyword>